<gene>
    <name evidence="1" type="ORF">GUH15_07075</name>
</gene>
<comment type="caution">
    <text evidence="1">The sequence shown here is derived from an EMBL/GenBank/DDBJ whole genome shotgun (WGS) entry which is preliminary data.</text>
</comment>
<dbReference type="RefSeq" id="WP_011052165.1">
    <property type="nucleotide sequence ID" value="NZ_CAVLHM010000062.1"/>
</dbReference>
<dbReference type="Proteomes" id="UP000653002">
    <property type="component" value="Unassembled WGS sequence"/>
</dbReference>
<accession>A0A8I0GZZ2</accession>
<dbReference type="KEGG" id="xcw:J162_03449"/>
<dbReference type="KEGG" id="xcm:J164_03445"/>
<dbReference type="KEGG" id="xcf:J172_03460"/>
<name>A0A8I0GZZ2_XANCI</name>
<protein>
    <submittedName>
        <fullName evidence="1">DUF4868 domain-containing protein</fullName>
    </submittedName>
</protein>
<dbReference type="AlphaFoldDB" id="A0A8I0GZZ2"/>
<dbReference type="GeneID" id="66912340"/>
<dbReference type="OMA" id="TFWLVKR"/>
<dbReference type="KEGG" id="xcu:J159_03445"/>
<reference evidence="1" key="1">
    <citation type="submission" date="2020-01" db="EMBL/GenBank/DDBJ databases">
        <authorList>
            <person name="Richard D."/>
        </authorList>
    </citation>
    <scope>NUCLEOTIDE SEQUENCE</scope>
    <source>
        <strain evidence="1">JP541</strain>
    </source>
</reference>
<evidence type="ECO:0000313" key="2">
    <source>
        <dbReference type="Proteomes" id="UP000653002"/>
    </source>
</evidence>
<organism evidence="1 2">
    <name type="scientific">Xanthomonas citri pv. citri</name>
    <dbReference type="NCBI Taxonomy" id="611301"/>
    <lineage>
        <taxon>Bacteria</taxon>
        <taxon>Pseudomonadati</taxon>
        <taxon>Pseudomonadota</taxon>
        <taxon>Gammaproteobacteria</taxon>
        <taxon>Lysobacterales</taxon>
        <taxon>Lysobacteraceae</taxon>
        <taxon>Xanthomonas</taxon>
    </lineage>
</organism>
<dbReference type="Pfam" id="PF16162">
    <property type="entry name" value="KwaB"/>
    <property type="match status" value="1"/>
</dbReference>
<dbReference type="EMBL" id="JAABFR010000417">
    <property type="protein sequence ID" value="MBD4335823.1"/>
    <property type="molecule type" value="Genomic_DNA"/>
</dbReference>
<dbReference type="InterPro" id="IPR032359">
    <property type="entry name" value="KwaB-like"/>
</dbReference>
<proteinExistence type="predicted"/>
<dbReference type="KEGG" id="xcr:J163_03445"/>
<sequence length="309" mass="34992">MTDQALQALQEFDLDSAGVHLWVFKSSTKADRFSASFVRIDAALEDALRNFAKAERAMMTEWIPYGHLAQPTENGCLSVSAIETDFALLQALVDRPELEHAIESKDQLKNAIGYLVKFSQEERVLYALRRSPATWKTAYRRKGVVNMLFQNGELSAVEGVDFTLEPGFDLFALDEALLVGNKRAFESMMRYRAGFVNAFGELQDEKQFVSLFTDMAPLVTYVGSNGTHLRRMAVIQERKLYDNPRYLGALREVCEKYQWGVQFDKDGLIIPTKETAAVIMKLLLDQRLISEITAIMYDVPNGHRVDAVE</sequence>
<evidence type="ECO:0000313" key="1">
    <source>
        <dbReference type="EMBL" id="MBD4335823.1"/>
    </source>
</evidence>
<dbReference type="KEGG" id="xcn:J169_03468"/>